<sequence length="148" mass="17246">MKLVQSRKQNIFNRFYLTVIQQWWVIMGAVIALVIGDTLLELNVRTIWLGIATAVVLSVLVGLWLIAFNSGRNAIIEYGIELDEDGVHFIRYGSKRSISWREYSGFEVLNRSPRMIRIKQSGNKPIEFSYYTFSKPQRERLFESLARQ</sequence>
<organism evidence="2 3">
    <name type="scientific">Thalassotalea litorea</name>
    <dbReference type="NCBI Taxonomy" id="2020715"/>
    <lineage>
        <taxon>Bacteria</taxon>
        <taxon>Pseudomonadati</taxon>
        <taxon>Pseudomonadota</taxon>
        <taxon>Gammaproteobacteria</taxon>
        <taxon>Alteromonadales</taxon>
        <taxon>Colwelliaceae</taxon>
        <taxon>Thalassotalea</taxon>
    </lineage>
</organism>
<protein>
    <submittedName>
        <fullName evidence="2">Uncharacterized protein</fullName>
    </submittedName>
</protein>
<evidence type="ECO:0000313" key="3">
    <source>
        <dbReference type="Proteomes" id="UP000307790"/>
    </source>
</evidence>
<comment type="caution">
    <text evidence="2">The sequence shown here is derived from an EMBL/GenBank/DDBJ whole genome shotgun (WGS) entry which is preliminary data.</text>
</comment>
<dbReference type="Proteomes" id="UP000307790">
    <property type="component" value="Unassembled WGS sequence"/>
</dbReference>
<dbReference type="RefSeq" id="WP_138321160.1">
    <property type="nucleotide sequence ID" value="NZ_VCBC01000017.1"/>
</dbReference>
<name>A0A5R9ID98_9GAMM</name>
<dbReference type="OrthoDB" id="6401364at2"/>
<dbReference type="EMBL" id="VCBC01000017">
    <property type="protein sequence ID" value="TLU61333.1"/>
    <property type="molecule type" value="Genomic_DNA"/>
</dbReference>
<feature type="transmembrane region" description="Helical" evidence="1">
    <location>
        <begin position="47"/>
        <end position="68"/>
    </location>
</feature>
<feature type="transmembrane region" description="Helical" evidence="1">
    <location>
        <begin position="12"/>
        <end position="35"/>
    </location>
</feature>
<keyword evidence="1" id="KW-1133">Transmembrane helix</keyword>
<evidence type="ECO:0000313" key="2">
    <source>
        <dbReference type="EMBL" id="TLU61333.1"/>
    </source>
</evidence>
<keyword evidence="1" id="KW-0472">Membrane</keyword>
<reference evidence="2 3" key="1">
    <citation type="submission" date="2019-05" db="EMBL/GenBank/DDBJ databases">
        <title>Genome sequences of Thalassotalea litorea 1K03283.</title>
        <authorList>
            <person name="Zhang D."/>
        </authorList>
    </citation>
    <scope>NUCLEOTIDE SEQUENCE [LARGE SCALE GENOMIC DNA]</scope>
    <source>
        <strain evidence="2 3">MCCC 1K03283</strain>
    </source>
</reference>
<accession>A0A5R9ID98</accession>
<keyword evidence="1" id="KW-0812">Transmembrane</keyword>
<gene>
    <name evidence="2" type="ORF">FE810_15085</name>
</gene>
<evidence type="ECO:0000256" key="1">
    <source>
        <dbReference type="SAM" id="Phobius"/>
    </source>
</evidence>
<keyword evidence="3" id="KW-1185">Reference proteome</keyword>
<proteinExistence type="predicted"/>
<dbReference type="AlphaFoldDB" id="A0A5R9ID98"/>